<dbReference type="OrthoDB" id="6248623at2759"/>
<reference evidence="2 3" key="1">
    <citation type="journal article" date="2019" name="BMC Genomics">
        <title>New insights from Opisthorchis felineus genome: update on genomics of the epidemiologically important liver flukes.</title>
        <authorList>
            <person name="Ershov N.I."/>
            <person name="Mordvinov V.A."/>
            <person name="Prokhortchouk E.B."/>
            <person name="Pakharukova M.Y."/>
            <person name="Gunbin K.V."/>
            <person name="Ustyantsev K."/>
            <person name="Genaev M.A."/>
            <person name="Blinov A.G."/>
            <person name="Mazur A."/>
            <person name="Boulygina E."/>
            <person name="Tsygankova S."/>
            <person name="Khrameeva E."/>
            <person name="Chekanov N."/>
            <person name="Fan G."/>
            <person name="Xiao A."/>
            <person name="Zhang H."/>
            <person name="Xu X."/>
            <person name="Yang H."/>
            <person name="Solovyev V."/>
            <person name="Lee S.M."/>
            <person name="Liu X."/>
            <person name="Afonnikov D.A."/>
            <person name="Skryabin K.G."/>
        </authorList>
    </citation>
    <scope>NUCLEOTIDE SEQUENCE [LARGE SCALE GENOMIC DNA]</scope>
    <source>
        <strain evidence="2">AK-0245</strain>
        <tissue evidence="2">Whole organism</tissue>
    </source>
</reference>
<gene>
    <name evidence="2" type="ORF">CRM22_008732</name>
</gene>
<evidence type="ECO:0000256" key="1">
    <source>
        <dbReference type="SAM" id="Phobius"/>
    </source>
</evidence>
<dbReference type="STRING" id="147828.A0A4S2LI47"/>
<sequence>MNKQLDRELGATPVETYGLSASTGMSSDYTGGLFQHVPFQGMLWIREVIKTGLYQPEIQAMFVILGIMVCGLCYPIGRLILFATCRKLTHARHHLQRTESLTGDSAELPLDPPSGDRIVKLTGDNAVSIMLEITTAHQKRPWLSNTFSEDDHTLVDDGKESLHVGQMIAPLPTTQPKGLTPLSSHPNTIVDRGYKRRIVILYVVSVLFAACFTAHLVSLIMAIRSEQNISETFDKIPILAHSLSVSVGQFGDFAIDVAINLTEIHIASDTDLANKGSHLRPLVKGVEDLVAEALACLTQKCHVVYSTQPLLWSSNASEATGKGSLATALLTDFELIIRRLRNLNNAALTMTDEFIHSVTRDWYSFQKALLTLTSTNVELSVHYNRSQNSRLGYPLFTQTRTVICDYLTVEHLNEFSDCNDVTQFLDRMFAFVENVQFMLPQRRLGTAVKFTSIPRALGIEQLVGKWLPAATDLPGRGVLFLLNTFLRPEIERLRARMATVFLSMPSDEMLVQMARYKQLFISFFAVLFAFLVTGSVLLAALFFIALMRKFQKRPKQRKAGQDLLEVISSLSIGTMNRLKFWNHCTHCLLPLFLTLIASFCMIVAVMGAALSFVSGLVHSEFCVYLFEGPAQRKADHILTERLSKFSRTIPPVDDIFSIEHLNPRFPYPTLRTLDSEYRPGQTPLLQRLHMTPLLNFTALLHSQWFTTKLHRLWVSDVRQKLLATDFAMQIPKISLNSIFNQAKKSMNLENSFDGLEVGTVQDYLNEPGPFYFYTLTRVLNKIGTERAVKLSQSYAMLGQAQTTYAKKYYVVNHTLSIIEANKLIIAPLSLLVGNVSIALDHLNAMHSTQIVTMLDQIITVGWPKILPKFDEHMIPFLEGLLEDLIPFPGLRTIYHQALSPLCPDPVHLRKAPQFAVTSINPELGQLGSSLFVSSISLVTGILFYWYLCCD</sequence>
<keyword evidence="1" id="KW-1133">Transmembrane helix</keyword>
<accession>A0A4S2LI47</accession>
<evidence type="ECO:0000313" key="3">
    <source>
        <dbReference type="Proteomes" id="UP000308267"/>
    </source>
</evidence>
<proteinExistence type="predicted"/>
<feature type="transmembrane region" description="Helical" evidence="1">
    <location>
        <begin position="587"/>
        <end position="613"/>
    </location>
</feature>
<keyword evidence="1" id="KW-0812">Transmembrane</keyword>
<dbReference type="Proteomes" id="UP000308267">
    <property type="component" value="Unassembled WGS sequence"/>
</dbReference>
<feature type="transmembrane region" description="Helical" evidence="1">
    <location>
        <begin position="926"/>
        <end position="947"/>
    </location>
</feature>
<protein>
    <submittedName>
        <fullName evidence="2">Uncharacterized protein</fullName>
    </submittedName>
</protein>
<comment type="caution">
    <text evidence="2">The sequence shown here is derived from an EMBL/GenBank/DDBJ whole genome shotgun (WGS) entry which is preliminary data.</text>
</comment>
<evidence type="ECO:0000313" key="2">
    <source>
        <dbReference type="EMBL" id="TGZ60107.1"/>
    </source>
</evidence>
<feature type="transmembrane region" description="Helical" evidence="1">
    <location>
        <begin position="519"/>
        <end position="547"/>
    </location>
</feature>
<dbReference type="AlphaFoldDB" id="A0A4S2LI47"/>
<keyword evidence="3" id="KW-1185">Reference proteome</keyword>
<name>A0A4S2LI47_OPIFE</name>
<organism evidence="2 3">
    <name type="scientific">Opisthorchis felineus</name>
    <dbReference type="NCBI Taxonomy" id="147828"/>
    <lineage>
        <taxon>Eukaryota</taxon>
        <taxon>Metazoa</taxon>
        <taxon>Spiralia</taxon>
        <taxon>Lophotrochozoa</taxon>
        <taxon>Platyhelminthes</taxon>
        <taxon>Trematoda</taxon>
        <taxon>Digenea</taxon>
        <taxon>Opisthorchiida</taxon>
        <taxon>Opisthorchiata</taxon>
        <taxon>Opisthorchiidae</taxon>
        <taxon>Opisthorchis</taxon>
    </lineage>
</organism>
<keyword evidence="1" id="KW-0472">Membrane</keyword>
<feature type="transmembrane region" description="Helical" evidence="1">
    <location>
        <begin position="199"/>
        <end position="223"/>
    </location>
</feature>
<feature type="transmembrane region" description="Helical" evidence="1">
    <location>
        <begin position="60"/>
        <end position="83"/>
    </location>
</feature>
<dbReference type="EMBL" id="SJOL01008583">
    <property type="protein sequence ID" value="TGZ60107.1"/>
    <property type="molecule type" value="Genomic_DNA"/>
</dbReference>